<dbReference type="Pfam" id="PF00571">
    <property type="entry name" value="CBS"/>
    <property type="match status" value="2"/>
</dbReference>
<dbReference type="AlphaFoldDB" id="A0ABD6BTG0"/>
<feature type="domain" description="CBS" evidence="3">
    <location>
        <begin position="7"/>
        <end position="64"/>
    </location>
</feature>
<dbReference type="Gene3D" id="3.10.580.10">
    <property type="entry name" value="CBS-domain"/>
    <property type="match status" value="1"/>
</dbReference>
<dbReference type="InterPro" id="IPR000644">
    <property type="entry name" value="CBS_dom"/>
</dbReference>
<dbReference type="RefSeq" id="WP_267648139.1">
    <property type="nucleotide sequence ID" value="NZ_JANHGR010000003.1"/>
</dbReference>
<dbReference type="EMBL" id="JBHUCZ010000012">
    <property type="protein sequence ID" value="MFD1568392.1"/>
    <property type="molecule type" value="Genomic_DNA"/>
</dbReference>
<proteinExistence type="predicted"/>
<dbReference type="PROSITE" id="PS51371">
    <property type="entry name" value="CBS"/>
    <property type="match status" value="2"/>
</dbReference>
<feature type="domain" description="CBS" evidence="3">
    <location>
        <begin position="72"/>
        <end position="128"/>
    </location>
</feature>
<dbReference type="PANTHER" id="PTHR43080">
    <property type="entry name" value="CBS DOMAIN-CONTAINING PROTEIN CBSX3, MITOCHONDRIAL"/>
    <property type="match status" value="1"/>
</dbReference>
<protein>
    <submittedName>
        <fullName evidence="4">CBS domain-containing protein</fullName>
    </submittedName>
</protein>
<dbReference type="SUPFAM" id="SSF54631">
    <property type="entry name" value="CBS-domain pair"/>
    <property type="match status" value="1"/>
</dbReference>
<evidence type="ECO:0000256" key="1">
    <source>
        <dbReference type="ARBA" id="ARBA00023122"/>
    </source>
</evidence>
<gene>
    <name evidence="4" type="ORF">ACFSAU_12915</name>
</gene>
<dbReference type="PANTHER" id="PTHR43080:SF2">
    <property type="entry name" value="CBS DOMAIN-CONTAINING PROTEIN"/>
    <property type="match status" value="1"/>
</dbReference>
<evidence type="ECO:0000313" key="4">
    <source>
        <dbReference type="EMBL" id="MFD1568392.1"/>
    </source>
</evidence>
<organism evidence="4 5">
    <name type="scientific">Halolamina litorea</name>
    <dbReference type="NCBI Taxonomy" id="1515593"/>
    <lineage>
        <taxon>Archaea</taxon>
        <taxon>Methanobacteriati</taxon>
        <taxon>Methanobacteriota</taxon>
        <taxon>Stenosarchaea group</taxon>
        <taxon>Halobacteria</taxon>
        <taxon>Halobacteriales</taxon>
        <taxon>Haloferacaceae</taxon>
    </lineage>
</organism>
<dbReference type="InterPro" id="IPR051257">
    <property type="entry name" value="Diverse_CBS-Domain"/>
</dbReference>
<dbReference type="SMART" id="SM00116">
    <property type="entry name" value="CBS"/>
    <property type="match status" value="2"/>
</dbReference>
<evidence type="ECO:0000259" key="3">
    <source>
        <dbReference type="PROSITE" id="PS51371"/>
    </source>
</evidence>
<accession>A0ABD6BTG0</accession>
<keyword evidence="5" id="KW-1185">Reference proteome</keyword>
<sequence length="140" mass="14812">MPIQDLVRTDVMTAHRDQSAGNLATVMKEENVGSVVIENDGEPVGIVTDRDLVMGVLEPRGDPSAVTAGDIMTETPVTVDLDTGVFDAIRTLHDSSVRRLPVVDGDGAVAGIITLDDLVVMLADELDELSGVIEAESPPY</sequence>
<name>A0ABD6BTG0_9EURY</name>
<keyword evidence="1 2" id="KW-0129">CBS domain</keyword>
<dbReference type="Proteomes" id="UP001597139">
    <property type="component" value="Unassembled WGS sequence"/>
</dbReference>
<evidence type="ECO:0000313" key="5">
    <source>
        <dbReference type="Proteomes" id="UP001597139"/>
    </source>
</evidence>
<comment type="caution">
    <text evidence="4">The sequence shown here is derived from an EMBL/GenBank/DDBJ whole genome shotgun (WGS) entry which is preliminary data.</text>
</comment>
<dbReference type="InterPro" id="IPR046342">
    <property type="entry name" value="CBS_dom_sf"/>
</dbReference>
<evidence type="ECO:0000256" key="2">
    <source>
        <dbReference type="PROSITE-ProRule" id="PRU00703"/>
    </source>
</evidence>
<reference evidence="4 5" key="1">
    <citation type="journal article" date="2019" name="Int. J. Syst. Evol. Microbiol.">
        <title>The Global Catalogue of Microorganisms (GCM) 10K type strain sequencing project: providing services to taxonomists for standard genome sequencing and annotation.</title>
        <authorList>
            <consortium name="The Broad Institute Genomics Platform"/>
            <consortium name="The Broad Institute Genome Sequencing Center for Infectious Disease"/>
            <person name="Wu L."/>
            <person name="Ma J."/>
        </authorList>
    </citation>
    <scope>NUCLEOTIDE SEQUENCE [LARGE SCALE GENOMIC DNA]</scope>
    <source>
        <strain evidence="4 5">CGMCC 1.12859</strain>
    </source>
</reference>